<dbReference type="RefSeq" id="WP_000758844.1">
    <property type="nucleotide sequence ID" value="NZ_CP168764.1"/>
</dbReference>
<dbReference type="Proteomes" id="UP000035904">
    <property type="component" value="Unassembled WGS sequence"/>
</dbReference>
<proteinExistence type="predicted"/>
<dbReference type="AlphaFoldDB" id="A0A0J1KXB7"/>
<evidence type="ECO:0000313" key="1">
    <source>
        <dbReference type="EMBL" id="KLV21415.1"/>
    </source>
</evidence>
<dbReference type="Pfam" id="PF19754">
    <property type="entry name" value="DUF6241"/>
    <property type="match status" value="1"/>
</dbReference>
<evidence type="ECO:0008006" key="3">
    <source>
        <dbReference type="Google" id="ProtNLM"/>
    </source>
</evidence>
<evidence type="ECO:0000313" key="2">
    <source>
        <dbReference type="Proteomes" id="UP000035904"/>
    </source>
</evidence>
<comment type="caution">
    <text evidence="1">The sequence shown here is derived from an EMBL/GenBank/DDBJ whole genome shotgun (WGS) entry which is preliminary data.</text>
</comment>
<dbReference type="NCBIfam" id="NF005267">
    <property type="entry name" value="PRK06770.1-3"/>
    <property type="match status" value="1"/>
</dbReference>
<sequence>MKKWIKITSSLVIAIAVGIFTGYKVGTYAGSDVKEKQTERIKGEDVILDLNSDRHIINAMHKMTHQKVLSHEKQGFIKMTPENIETVRRVIDESNSGTLQHKEQYLKILVRWYEGDFSQSVEEHNLLWEWDNNSTGKAYELATPEQEEAYILEQAKSEKQ</sequence>
<protein>
    <recommendedName>
        <fullName evidence="3">PRK06770 family protein</fullName>
    </recommendedName>
</protein>
<accession>A0A0J1KXB7</accession>
<organism evidence="1 2">
    <name type="scientific">Bacillus anthracis</name>
    <name type="common">anthrax bacterium</name>
    <dbReference type="NCBI Taxonomy" id="1392"/>
    <lineage>
        <taxon>Bacteria</taxon>
        <taxon>Bacillati</taxon>
        <taxon>Bacillota</taxon>
        <taxon>Bacilli</taxon>
        <taxon>Bacillales</taxon>
        <taxon>Bacillaceae</taxon>
        <taxon>Bacillus</taxon>
        <taxon>Bacillus cereus group</taxon>
    </lineage>
</organism>
<dbReference type="PATRIC" id="fig|1392.242.peg.795"/>
<reference evidence="1 2" key="1">
    <citation type="submission" date="2015-05" db="EMBL/GenBank/DDBJ databases">
        <title>Whole genome sequence and identification of bacterial endophytes from Costus igneus.</title>
        <authorList>
            <person name="Lee Y.P."/>
            <person name="Gan H.M."/>
            <person name="Eng W."/>
            <person name="Wheatley M.S."/>
            <person name="Caraballo A."/>
            <person name="Polter S."/>
            <person name="Savka M.A."/>
            <person name="Hudson A.O."/>
        </authorList>
    </citation>
    <scope>NUCLEOTIDE SEQUENCE [LARGE SCALE GENOMIC DNA]</scope>
    <source>
        <strain evidence="1 2">RIT375</strain>
    </source>
</reference>
<name>A0A0J1KXB7_BACAN</name>
<gene>
    <name evidence="1" type="ORF">ABW01_03815</name>
</gene>
<dbReference type="EMBL" id="LDPG01000001">
    <property type="protein sequence ID" value="KLV21415.1"/>
    <property type="molecule type" value="Genomic_DNA"/>
</dbReference>
<dbReference type="InterPro" id="IPR046208">
    <property type="entry name" value="DUF6241"/>
</dbReference>